<evidence type="ECO:0000256" key="2">
    <source>
        <dbReference type="ARBA" id="ARBA00022692"/>
    </source>
</evidence>
<comment type="subcellular location">
    <subcellularLocation>
        <location evidence="1">Membrane</location>
        <topology evidence="1">Multi-pass membrane protein</topology>
    </subcellularLocation>
</comment>
<gene>
    <name evidence="6" type="ORF">A176_000406</name>
</gene>
<sequence>MSFAIILVSFFALLHLPPLRRRPALSSPRDRAAVAAGLFFVGAGVMHFVMPAKYAAMIPPQLPSPDFWVFLSGVAEVAGGLGLLLPRTRRLAALGLIVLLLAILPANLHEAQANTASHVLPFPDGYFWLRLPFQLVYIAWVAWAGGPWRVGGRARVVAHG</sequence>
<feature type="transmembrane region" description="Helical" evidence="5">
    <location>
        <begin position="31"/>
        <end position="50"/>
    </location>
</feature>
<dbReference type="OrthoDB" id="8856615at2"/>
<dbReference type="PATRIC" id="fig|1297742.4.peg.412"/>
<evidence type="ECO:0000256" key="1">
    <source>
        <dbReference type="ARBA" id="ARBA00004141"/>
    </source>
</evidence>
<dbReference type="PANTHER" id="PTHR36974">
    <property type="entry name" value="MEMBRANE PROTEIN-RELATED"/>
    <property type="match status" value="1"/>
</dbReference>
<evidence type="ECO:0000256" key="3">
    <source>
        <dbReference type="ARBA" id="ARBA00022989"/>
    </source>
</evidence>
<keyword evidence="2 5" id="KW-0812">Transmembrane</keyword>
<feature type="transmembrane region" description="Helical" evidence="5">
    <location>
        <begin position="91"/>
        <end position="108"/>
    </location>
</feature>
<name>A0A0H4WLB8_9BACT</name>
<dbReference type="STRING" id="1297742.A176_000406"/>
<proteinExistence type="predicted"/>
<reference evidence="6 7" key="1">
    <citation type="journal article" date="2016" name="PLoS ONE">
        <title>Complete Genome Sequence and Comparative Genomics of a Novel Myxobacterium Myxococcus hansupus.</title>
        <authorList>
            <person name="Sharma G."/>
            <person name="Narwani T."/>
            <person name="Subramanian S."/>
        </authorList>
    </citation>
    <scope>NUCLEOTIDE SEQUENCE [LARGE SCALE GENOMIC DNA]</scope>
    <source>
        <strain evidence="7">mixupus</strain>
    </source>
</reference>
<dbReference type="AlphaFoldDB" id="A0A0H4WLB8"/>
<feature type="transmembrane region" description="Helical" evidence="5">
    <location>
        <begin position="128"/>
        <end position="146"/>
    </location>
</feature>
<dbReference type="RefSeq" id="WP_002638710.1">
    <property type="nucleotide sequence ID" value="NZ_CP012109.1"/>
</dbReference>
<dbReference type="PANTHER" id="PTHR36974:SF1">
    <property type="entry name" value="DOXX FAMILY MEMBRANE PROTEIN"/>
    <property type="match status" value="1"/>
</dbReference>
<dbReference type="Pfam" id="PF07681">
    <property type="entry name" value="DoxX"/>
    <property type="match status" value="1"/>
</dbReference>
<keyword evidence="4 5" id="KW-0472">Membrane</keyword>
<organism evidence="6 7">
    <name type="scientific">Pseudomyxococcus hansupus</name>
    <dbReference type="NCBI Taxonomy" id="1297742"/>
    <lineage>
        <taxon>Bacteria</taxon>
        <taxon>Pseudomonadati</taxon>
        <taxon>Myxococcota</taxon>
        <taxon>Myxococcia</taxon>
        <taxon>Myxococcales</taxon>
        <taxon>Cystobacterineae</taxon>
        <taxon>Myxococcaceae</taxon>
        <taxon>Pseudomyxococcus</taxon>
    </lineage>
</organism>
<evidence type="ECO:0000313" key="7">
    <source>
        <dbReference type="Proteomes" id="UP000009026"/>
    </source>
</evidence>
<evidence type="ECO:0000313" key="6">
    <source>
        <dbReference type="EMBL" id="AKQ63494.1"/>
    </source>
</evidence>
<dbReference type="InterPro" id="IPR032808">
    <property type="entry name" value="DoxX"/>
</dbReference>
<dbReference type="eggNOG" id="COG4270">
    <property type="taxonomic scope" value="Bacteria"/>
</dbReference>
<dbReference type="GO" id="GO:0016020">
    <property type="term" value="C:membrane"/>
    <property type="evidence" value="ECO:0007669"/>
    <property type="project" value="UniProtKB-SubCell"/>
</dbReference>
<evidence type="ECO:0000256" key="5">
    <source>
        <dbReference type="SAM" id="Phobius"/>
    </source>
</evidence>
<keyword evidence="3 5" id="KW-1133">Transmembrane helix</keyword>
<protein>
    <submittedName>
        <fullName evidence="6">Permease of the drug/metabolite transporter (DMT) superfamily</fullName>
    </submittedName>
</protein>
<evidence type="ECO:0000256" key="4">
    <source>
        <dbReference type="ARBA" id="ARBA00023136"/>
    </source>
</evidence>
<dbReference type="KEGG" id="mym:A176_000406"/>
<keyword evidence="7" id="KW-1185">Reference proteome</keyword>
<dbReference type="EMBL" id="CP012109">
    <property type="protein sequence ID" value="AKQ63494.1"/>
    <property type="molecule type" value="Genomic_DNA"/>
</dbReference>
<dbReference type="Proteomes" id="UP000009026">
    <property type="component" value="Chromosome"/>
</dbReference>
<accession>A0A0H4WLB8</accession>